<organism evidence="5 6">
    <name type="scientific">Aphelocoma coerulescens</name>
    <name type="common">Florida scrub-jay</name>
    <name type="synonym">Corvus coerulescens</name>
    <dbReference type="NCBI Taxonomy" id="39617"/>
    <lineage>
        <taxon>Eukaryota</taxon>
        <taxon>Metazoa</taxon>
        <taxon>Chordata</taxon>
        <taxon>Craniata</taxon>
        <taxon>Vertebrata</taxon>
        <taxon>Euteleostomi</taxon>
        <taxon>Archelosauria</taxon>
        <taxon>Archosauria</taxon>
        <taxon>Dinosauria</taxon>
        <taxon>Saurischia</taxon>
        <taxon>Theropoda</taxon>
        <taxon>Coelurosauria</taxon>
        <taxon>Aves</taxon>
        <taxon>Neognathae</taxon>
        <taxon>Neoaves</taxon>
        <taxon>Telluraves</taxon>
        <taxon>Australaves</taxon>
        <taxon>Passeriformes</taxon>
        <taxon>Corvoidea</taxon>
        <taxon>Corvidae</taxon>
        <taxon>Aphelocoma</taxon>
    </lineage>
</organism>
<evidence type="ECO:0000256" key="1">
    <source>
        <dbReference type="ARBA" id="ARBA00007623"/>
    </source>
</evidence>
<dbReference type="PRINTS" id="PR00704">
    <property type="entry name" value="CALPAIN"/>
</dbReference>
<name>A0A7K7CDM3_APHCE</name>
<dbReference type="EMBL" id="VZSI01000118">
    <property type="protein sequence ID" value="NWY18746.1"/>
    <property type="molecule type" value="Genomic_DNA"/>
</dbReference>
<dbReference type="PANTHER" id="PTHR10183:SF268">
    <property type="entry name" value="CALPAIN-2 CATALYTIC SUBUNIT"/>
    <property type="match status" value="1"/>
</dbReference>
<reference evidence="5 6" key="1">
    <citation type="submission" date="2019-09" db="EMBL/GenBank/DDBJ databases">
        <title>Bird 10,000 Genomes (B10K) Project - Family phase.</title>
        <authorList>
            <person name="Zhang G."/>
        </authorList>
    </citation>
    <scope>NUCLEOTIDE SEQUENCE [LARGE SCALE GENOMIC DNA]</scope>
    <source>
        <strain evidence="5">OUT-0022</strain>
        <tissue evidence="5">Blood</tissue>
    </source>
</reference>
<dbReference type="AlphaFoldDB" id="A0A7K7CDM3"/>
<sequence length="131" mass="14306">QFWQYGEWVDVVVDDRLPTKNGELLFVHSAEGSEFWSALLEKAYAKLNGSYESLSGGATTEGFEDFTGGIAEWFELQKPPPNLFKIIQKALQKGSLLGCSIDITSAAETEAVTSQKLVKGHAYSVTGAEEV</sequence>
<proteinExistence type="inferred from homology"/>
<dbReference type="PROSITE" id="PS50203">
    <property type="entry name" value="CALPAIN_CAT"/>
    <property type="match status" value="1"/>
</dbReference>
<dbReference type="InterPro" id="IPR001300">
    <property type="entry name" value="Peptidase_C2_calpain_cat"/>
</dbReference>
<evidence type="ECO:0000256" key="2">
    <source>
        <dbReference type="PIRSR" id="PIRSR622684-1"/>
    </source>
</evidence>
<comment type="similarity">
    <text evidence="1">Belongs to the peptidase C2 family.</text>
</comment>
<feature type="active site" evidence="2">
    <location>
        <position position="121"/>
    </location>
</feature>
<evidence type="ECO:0000259" key="4">
    <source>
        <dbReference type="PROSITE" id="PS50203"/>
    </source>
</evidence>
<feature type="non-terminal residue" evidence="5">
    <location>
        <position position="131"/>
    </location>
</feature>
<feature type="domain" description="Calpain catalytic" evidence="4">
    <location>
        <begin position="1"/>
        <end position="131"/>
    </location>
</feature>
<dbReference type="GO" id="GO:0006508">
    <property type="term" value="P:proteolysis"/>
    <property type="evidence" value="ECO:0007669"/>
    <property type="project" value="InterPro"/>
</dbReference>
<dbReference type="GO" id="GO:0005737">
    <property type="term" value="C:cytoplasm"/>
    <property type="evidence" value="ECO:0007669"/>
    <property type="project" value="TreeGrafter"/>
</dbReference>
<evidence type="ECO:0000313" key="6">
    <source>
        <dbReference type="Proteomes" id="UP000575874"/>
    </source>
</evidence>
<dbReference type="InterPro" id="IPR022684">
    <property type="entry name" value="Calpain_cysteine_protease"/>
</dbReference>
<dbReference type="Pfam" id="PF00648">
    <property type="entry name" value="Peptidase_C2"/>
    <property type="match status" value="1"/>
</dbReference>
<protein>
    <submittedName>
        <fullName evidence="5">CAN2 protein</fullName>
    </submittedName>
</protein>
<dbReference type="InterPro" id="IPR038765">
    <property type="entry name" value="Papain-like_cys_pep_sf"/>
</dbReference>
<comment type="caution">
    <text evidence="5">The sequence shown here is derived from an EMBL/GenBank/DDBJ whole genome shotgun (WGS) entry which is preliminary data.</text>
</comment>
<evidence type="ECO:0000313" key="5">
    <source>
        <dbReference type="EMBL" id="NWY18746.1"/>
    </source>
</evidence>
<dbReference type="GO" id="GO:0004198">
    <property type="term" value="F:calcium-dependent cysteine-type endopeptidase activity"/>
    <property type="evidence" value="ECO:0007669"/>
    <property type="project" value="InterPro"/>
</dbReference>
<dbReference type="Proteomes" id="UP000575874">
    <property type="component" value="Unassembled WGS sequence"/>
</dbReference>
<accession>A0A7K7CDM3</accession>
<dbReference type="PANTHER" id="PTHR10183">
    <property type="entry name" value="CALPAIN"/>
    <property type="match status" value="1"/>
</dbReference>
<keyword evidence="6" id="KW-1185">Reference proteome</keyword>
<dbReference type="SMART" id="SM00230">
    <property type="entry name" value="CysPc"/>
    <property type="match status" value="1"/>
</dbReference>
<evidence type="ECO:0000256" key="3">
    <source>
        <dbReference type="PROSITE-ProRule" id="PRU00239"/>
    </source>
</evidence>
<feature type="non-terminal residue" evidence="5">
    <location>
        <position position="1"/>
    </location>
</feature>
<dbReference type="SUPFAM" id="SSF54001">
    <property type="entry name" value="Cysteine proteinases"/>
    <property type="match status" value="1"/>
</dbReference>
<dbReference type="Gene3D" id="3.90.70.10">
    <property type="entry name" value="Cysteine proteinases"/>
    <property type="match status" value="1"/>
</dbReference>
<gene>
    <name evidence="5" type="primary">Capn2_2</name>
    <name evidence="5" type="ORF">APHCOE_R11278</name>
</gene>
<comment type="caution">
    <text evidence="3">Lacks conserved residue(s) required for the propagation of feature annotation.</text>
</comment>